<evidence type="ECO:0000256" key="10">
    <source>
        <dbReference type="ARBA" id="ARBA00022776"/>
    </source>
</evidence>
<keyword evidence="10" id="KW-0498">Mitosis</keyword>
<evidence type="ECO:0000256" key="11">
    <source>
        <dbReference type="ARBA" id="ARBA00022801"/>
    </source>
</evidence>
<dbReference type="InterPro" id="IPR006166">
    <property type="entry name" value="ERCC4_domain"/>
</dbReference>
<proteinExistence type="inferred from homology"/>
<name>A0AAD4SRH8_9MAGN</name>
<dbReference type="GO" id="GO:0006310">
    <property type="term" value="P:DNA recombination"/>
    <property type="evidence" value="ECO:0007669"/>
    <property type="project" value="UniProtKB-KW"/>
</dbReference>
<keyword evidence="8" id="KW-0255">Endonuclease</keyword>
<keyword evidence="15" id="KW-0233">DNA recombination</keyword>
<keyword evidence="25" id="KW-1185">Reference proteome</keyword>
<evidence type="ECO:0000256" key="13">
    <source>
        <dbReference type="ARBA" id="ARBA00022842"/>
    </source>
</evidence>
<evidence type="ECO:0000256" key="7">
    <source>
        <dbReference type="ARBA" id="ARBA00022723"/>
    </source>
</evidence>
<dbReference type="Gene3D" id="1.10.150.670">
    <property type="entry name" value="Crossover junction endonuclease EME1, DNA-binding domain"/>
    <property type="match status" value="1"/>
</dbReference>
<evidence type="ECO:0000313" key="25">
    <source>
        <dbReference type="Proteomes" id="UP001202328"/>
    </source>
</evidence>
<feature type="domain" description="ERCC4" evidence="23">
    <location>
        <begin position="305"/>
        <end position="447"/>
    </location>
</feature>
<comment type="similarity">
    <text evidence="4">Belongs to the EME1/MMS4 family.</text>
</comment>
<keyword evidence="14" id="KW-0175">Coiled coil</keyword>
<dbReference type="PANTHER" id="PTHR21077">
    <property type="entry name" value="EME1 PROTEIN"/>
    <property type="match status" value="1"/>
</dbReference>
<keyword evidence="17" id="KW-0539">Nucleus</keyword>
<evidence type="ECO:0000256" key="5">
    <source>
        <dbReference type="ARBA" id="ARBA00022618"/>
    </source>
</evidence>
<dbReference type="GO" id="GO:0006281">
    <property type="term" value="P:DNA repair"/>
    <property type="evidence" value="ECO:0007669"/>
    <property type="project" value="UniProtKB-KW"/>
</dbReference>
<feature type="region of interest" description="Disordered" evidence="22">
    <location>
        <begin position="1"/>
        <end position="42"/>
    </location>
</feature>
<dbReference type="InterPro" id="IPR047524">
    <property type="entry name" value="XPF_nuclease_EME1_plant/arthr"/>
</dbReference>
<keyword evidence="12" id="KW-0106">Calcium</keyword>
<dbReference type="GO" id="GO:0051321">
    <property type="term" value="P:meiotic cell cycle"/>
    <property type="evidence" value="ECO:0007669"/>
    <property type="project" value="UniProtKB-KW"/>
</dbReference>
<evidence type="ECO:0000256" key="20">
    <source>
        <dbReference type="ARBA" id="ARBA00059712"/>
    </source>
</evidence>
<organism evidence="24 25">
    <name type="scientific">Papaver atlanticum</name>
    <dbReference type="NCBI Taxonomy" id="357466"/>
    <lineage>
        <taxon>Eukaryota</taxon>
        <taxon>Viridiplantae</taxon>
        <taxon>Streptophyta</taxon>
        <taxon>Embryophyta</taxon>
        <taxon>Tracheophyta</taxon>
        <taxon>Spermatophyta</taxon>
        <taxon>Magnoliopsida</taxon>
        <taxon>Ranunculales</taxon>
        <taxon>Papaveraceae</taxon>
        <taxon>Papaveroideae</taxon>
        <taxon>Papaver</taxon>
    </lineage>
</organism>
<feature type="compositionally biased region" description="Polar residues" evidence="22">
    <location>
        <begin position="155"/>
        <end position="173"/>
    </location>
</feature>
<dbReference type="GO" id="GO:0004519">
    <property type="term" value="F:endonuclease activity"/>
    <property type="evidence" value="ECO:0007669"/>
    <property type="project" value="UniProtKB-KW"/>
</dbReference>
<evidence type="ECO:0000259" key="23">
    <source>
        <dbReference type="Pfam" id="PF02732"/>
    </source>
</evidence>
<dbReference type="Gene3D" id="3.40.50.10130">
    <property type="match status" value="1"/>
</dbReference>
<keyword evidence="9" id="KW-0227">DNA damage</keyword>
<evidence type="ECO:0000256" key="9">
    <source>
        <dbReference type="ARBA" id="ARBA00022763"/>
    </source>
</evidence>
<feature type="compositionally biased region" description="Basic and acidic residues" evidence="22">
    <location>
        <begin position="211"/>
        <end position="239"/>
    </location>
</feature>
<keyword evidence="18" id="KW-0469">Meiosis</keyword>
<sequence length="585" mass="65175">MANDHVEILSDDDDPLLSPCPFPYNPPPTKRRKNNSDEGVATLLPSSSSTLVILDDDPTPIKKPSQSIFASSSSPSFVLETPFSSLKDSSKSDVSVLKCANSADPKIGGSSFTLPSENHKTYSGNNGFICLDSDDEARGDCEAEISKENEDMAAGSNNMEINSSFPNSTSSPWTDDHVEDIGGRPLNLECSFGDTIYQSQGCYEEENGTSQKDKDVELNPRRNSRKDDANDRKKKTKEDKLSLIEEKKLKKEQQKLQKQAKKAEAAELKKLQKEQQKWENGKFALKSIVAEIDAKVVEIGAIGGPILTRLAEKGLNYRVTSNPIERSILWTITVPDELSKLSSKGPEVPYILIVRQAEEFCNLVSNGTLMEDVSKVQSRYPSYTVCYLTNRLKSYINKREQEHFKDPSNSTWKCPLVDEAFSKLATDFEKVHSRQCVDEAELAEHVVGLTSSLATCQFRKKLTRLSINANGSIVPKDFVDKKLIKNNIWLQALVAIPKVQPRFAVAIGKKYPTMKSLLRVYMDPSKSVHEKEFLLKDIPTEGLLGTEYGRRVGEVCSKRVYRILMAQNGGIKTDDVENGADFFSC</sequence>
<dbReference type="GO" id="GO:0003677">
    <property type="term" value="F:DNA binding"/>
    <property type="evidence" value="ECO:0007669"/>
    <property type="project" value="InterPro"/>
</dbReference>
<keyword evidence="11" id="KW-0378">Hydrolase</keyword>
<evidence type="ECO:0000256" key="16">
    <source>
        <dbReference type="ARBA" id="ARBA00023204"/>
    </source>
</evidence>
<keyword evidence="5" id="KW-0132">Cell division</keyword>
<keyword evidence="6" id="KW-0540">Nuclease</keyword>
<gene>
    <name evidence="24" type="ORF">MKW98_001126</name>
</gene>
<comment type="subunit">
    <text evidence="21">Forms a heterodimer with MUS81.</text>
</comment>
<evidence type="ECO:0000256" key="19">
    <source>
        <dbReference type="ARBA" id="ARBA00023306"/>
    </source>
</evidence>
<evidence type="ECO:0000256" key="14">
    <source>
        <dbReference type="ARBA" id="ARBA00023054"/>
    </source>
</evidence>
<evidence type="ECO:0000256" key="12">
    <source>
        <dbReference type="ARBA" id="ARBA00022837"/>
    </source>
</evidence>
<evidence type="ECO:0000313" key="24">
    <source>
        <dbReference type="EMBL" id="KAI3919870.1"/>
    </source>
</evidence>
<dbReference type="InterPro" id="IPR042530">
    <property type="entry name" value="EME1/EME2_C"/>
</dbReference>
<evidence type="ECO:0000256" key="6">
    <source>
        <dbReference type="ARBA" id="ARBA00022722"/>
    </source>
</evidence>
<feature type="region of interest" description="Disordered" evidence="22">
    <location>
        <begin position="151"/>
        <end position="180"/>
    </location>
</feature>
<evidence type="ECO:0000256" key="15">
    <source>
        <dbReference type="ARBA" id="ARBA00023172"/>
    </source>
</evidence>
<keyword evidence="13" id="KW-0460">Magnesium</keyword>
<evidence type="ECO:0000256" key="17">
    <source>
        <dbReference type="ARBA" id="ARBA00023242"/>
    </source>
</evidence>
<keyword evidence="16" id="KW-0234">DNA repair</keyword>
<keyword evidence="7" id="KW-0479">Metal-binding</keyword>
<evidence type="ECO:0000256" key="1">
    <source>
        <dbReference type="ARBA" id="ARBA00001913"/>
    </source>
</evidence>
<evidence type="ECO:0000256" key="22">
    <source>
        <dbReference type="SAM" id="MobiDB-lite"/>
    </source>
</evidence>
<accession>A0AAD4SRH8</accession>
<keyword evidence="19" id="KW-0131">Cell cycle</keyword>
<protein>
    <recommendedName>
        <fullName evidence="23">ERCC4 domain-containing protein</fullName>
    </recommendedName>
</protein>
<dbReference type="FunFam" id="1.10.150.670:FF:000007">
    <property type="entry name" value="Crossover junction endonuclease EME1B"/>
    <property type="match status" value="1"/>
</dbReference>
<comment type="subcellular location">
    <subcellularLocation>
        <location evidence="3">Nucleus</location>
    </subcellularLocation>
</comment>
<comment type="function">
    <text evidence="20">Interacts with MUS81 to form a DNA structure-specific endonuclease with substrate preference for branched DNA structures with a 5'-end at the branch nick. Typical substrates include 3'-flap structures, D-loops, replication forks, nicked Holliday junctions and also intact Holliday junctions with a reduced efficiency. May be required in mitosis for the processing of stalled or collapsed replication fork intermediates. Plays a role in DNA repair and in genotoxic stress-induced homologous recombination (HR) in somatic cells. Mediates a subset of meiotic recombination events that are insensitive to crossover interference.</text>
</comment>
<evidence type="ECO:0000256" key="18">
    <source>
        <dbReference type="ARBA" id="ARBA00023254"/>
    </source>
</evidence>
<evidence type="ECO:0000256" key="4">
    <source>
        <dbReference type="ARBA" id="ARBA00005313"/>
    </source>
</evidence>
<dbReference type="Pfam" id="PF21292">
    <property type="entry name" value="EME1-MUS81_C"/>
    <property type="match status" value="1"/>
</dbReference>
<dbReference type="GO" id="GO:0005634">
    <property type="term" value="C:nucleus"/>
    <property type="evidence" value="ECO:0007669"/>
    <property type="project" value="UniProtKB-SubCell"/>
</dbReference>
<feature type="region of interest" description="Disordered" evidence="22">
    <location>
        <begin position="203"/>
        <end position="239"/>
    </location>
</feature>
<dbReference type="Pfam" id="PF02732">
    <property type="entry name" value="ERCC4"/>
    <property type="match status" value="1"/>
</dbReference>
<evidence type="ECO:0000256" key="2">
    <source>
        <dbReference type="ARBA" id="ARBA00001946"/>
    </source>
</evidence>
<comment type="cofactor">
    <cofactor evidence="2">
        <name>Mg(2+)</name>
        <dbReference type="ChEBI" id="CHEBI:18420"/>
    </cofactor>
</comment>
<reference evidence="24" key="1">
    <citation type="submission" date="2022-04" db="EMBL/GenBank/DDBJ databases">
        <title>A functionally conserved STORR gene fusion in Papaver species that diverged 16.8 million years ago.</title>
        <authorList>
            <person name="Catania T."/>
        </authorList>
    </citation>
    <scope>NUCLEOTIDE SEQUENCE</scope>
    <source>
        <strain evidence="24">S-188037</strain>
    </source>
</reference>
<dbReference type="EMBL" id="JAJJMB010008870">
    <property type="protein sequence ID" value="KAI3919870.1"/>
    <property type="molecule type" value="Genomic_DNA"/>
</dbReference>
<evidence type="ECO:0000256" key="8">
    <source>
        <dbReference type="ARBA" id="ARBA00022759"/>
    </source>
</evidence>
<dbReference type="Proteomes" id="UP001202328">
    <property type="component" value="Unassembled WGS sequence"/>
</dbReference>
<dbReference type="GO" id="GO:0046872">
    <property type="term" value="F:metal ion binding"/>
    <property type="evidence" value="ECO:0007669"/>
    <property type="project" value="UniProtKB-KW"/>
</dbReference>
<comment type="caution">
    <text evidence="24">The sequence shown here is derived from an EMBL/GenBank/DDBJ whole genome shotgun (WGS) entry which is preliminary data.</text>
</comment>
<dbReference type="AlphaFoldDB" id="A0AAD4SRH8"/>
<dbReference type="GO" id="GO:0051301">
    <property type="term" value="P:cell division"/>
    <property type="evidence" value="ECO:0007669"/>
    <property type="project" value="UniProtKB-KW"/>
</dbReference>
<dbReference type="GO" id="GO:0016787">
    <property type="term" value="F:hydrolase activity"/>
    <property type="evidence" value="ECO:0007669"/>
    <property type="project" value="UniProtKB-KW"/>
</dbReference>
<evidence type="ECO:0000256" key="3">
    <source>
        <dbReference type="ARBA" id="ARBA00004123"/>
    </source>
</evidence>
<feature type="compositionally biased region" description="Pro residues" evidence="22">
    <location>
        <begin position="18"/>
        <end position="28"/>
    </location>
</feature>
<dbReference type="GO" id="GO:0048476">
    <property type="term" value="C:Holliday junction resolvase complex"/>
    <property type="evidence" value="ECO:0007669"/>
    <property type="project" value="InterPro"/>
</dbReference>
<dbReference type="PANTHER" id="PTHR21077:SF5">
    <property type="entry name" value="CROSSOVER JUNCTION ENDONUCLEASE MMS4"/>
    <property type="match status" value="1"/>
</dbReference>
<comment type="cofactor">
    <cofactor evidence="1">
        <name>Ca(2+)</name>
        <dbReference type="ChEBI" id="CHEBI:29108"/>
    </cofactor>
</comment>
<dbReference type="InterPro" id="IPR033310">
    <property type="entry name" value="Mms4/EME1/EME2"/>
</dbReference>
<dbReference type="CDD" id="cd20083">
    <property type="entry name" value="XPF_nuclease_EME"/>
    <property type="match status" value="1"/>
</dbReference>
<evidence type="ECO:0000256" key="21">
    <source>
        <dbReference type="ARBA" id="ARBA00066032"/>
    </source>
</evidence>